<reference evidence="2 3" key="1">
    <citation type="submission" date="2020-08" db="EMBL/GenBank/DDBJ databases">
        <title>Genomic Encyclopedia of Type Strains, Phase IV (KMG-V): Genome sequencing to study the core and pangenomes of soil and plant-associated prokaryotes.</title>
        <authorList>
            <person name="Whitman W."/>
        </authorList>
    </citation>
    <scope>NUCLEOTIDE SEQUENCE [LARGE SCALE GENOMIC DNA]</scope>
    <source>
        <strain evidence="2 3">SEMIA 4060</strain>
    </source>
</reference>
<sequence length="291" mass="30950">MRRAAAIIAILLSILVTSAHADPDWVAVGKALGRTGAQVAGGVYRVGLPRSDLKVMLDGVQLKPAFALGSWLAFKPMGDHDAMVMGDLVLTQPEVNPVMMKLIESGIDVTALHNHLLRSDPATMYMHVLGHGDAIKLATILHAALQESGTPLSDTQGSVSPAAIELDTALIDETLRHKGKVNGGVYQMSFPRAEAIKDDGTDVPEAMGSSIAINFQPTGNGKAAITGDFALIASEVNAVLRALREGGIEVTAIHNHMLDDEPRLFFIHFWANDDVGKLARGLRSALDKVSL</sequence>
<dbReference type="RefSeq" id="WP_409527698.1">
    <property type="nucleotide sequence ID" value="NZ_JACHBG010000011.1"/>
</dbReference>
<evidence type="ECO:0008006" key="4">
    <source>
        <dbReference type="Google" id="ProtNLM"/>
    </source>
</evidence>
<evidence type="ECO:0000313" key="3">
    <source>
        <dbReference type="Proteomes" id="UP000565576"/>
    </source>
</evidence>
<organism evidence="2 3">
    <name type="scientific">Rhizobium lusitanum</name>
    <dbReference type="NCBI Taxonomy" id="293958"/>
    <lineage>
        <taxon>Bacteria</taxon>
        <taxon>Pseudomonadati</taxon>
        <taxon>Pseudomonadota</taxon>
        <taxon>Alphaproteobacteria</taxon>
        <taxon>Hyphomicrobiales</taxon>
        <taxon>Rhizobiaceae</taxon>
        <taxon>Rhizobium/Agrobacterium group</taxon>
        <taxon>Rhizobium</taxon>
    </lineage>
</organism>
<evidence type="ECO:0000313" key="2">
    <source>
        <dbReference type="EMBL" id="MBB6487019.1"/>
    </source>
</evidence>
<dbReference type="Pfam" id="PF07485">
    <property type="entry name" value="DUF1529"/>
    <property type="match status" value="2"/>
</dbReference>
<feature type="signal peptide" evidence="1">
    <location>
        <begin position="1"/>
        <end position="21"/>
    </location>
</feature>
<dbReference type="EMBL" id="JACHBG010000011">
    <property type="protein sequence ID" value="MBB6487019.1"/>
    <property type="molecule type" value="Genomic_DNA"/>
</dbReference>
<keyword evidence="1" id="KW-0732">Signal</keyword>
<dbReference type="Proteomes" id="UP000565576">
    <property type="component" value="Unassembled WGS sequence"/>
</dbReference>
<proteinExistence type="predicted"/>
<gene>
    <name evidence="2" type="ORF">GGD46_004319</name>
</gene>
<evidence type="ECO:0000256" key="1">
    <source>
        <dbReference type="SAM" id="SignalP"/>
    </source>
</evidence>
<dbReference type="InterPro" id="IPR011094">
    <property type="entry name" value="Uncharacterised_LppY/LpqO"/>
</dbReference>
<protein>
    <recommendedName>
        <fullName evidence="4">DUF1259 domain-containing protein</fullName>
    </recommendedName>
</protein>
<name>A0A7X0IUE0_9HYPH</name>
<feature type="chain" id="PRO_5031264328" description="DUF1259 domain-containing protein" evidence="1">
    <location>
        <begin position="22"/>
        <end position="291"/>
    </location>
</feature>
<comment type="caution">
    <text evidence="2">The sequence shown here is derived from an EMBL/GenBank/DDBJ whole genome shotgun (WGS) entry which is preliminary data.</text>
</comment>
<accession>A0A7X0IUE0</accession>
<dbReference type="AlphaFoldDB" id="A0A7X0IUE0"/>